<accession>A0A445MW78</accession>
<feature type="transmembrane region" description="Helical" evidence="7">
    <location>
        <begin position="215"/>
        <end position="237"/>
    </location>
</feature>
<evidence type="ECO:0000256" key="1">
    <source>
        <dbReference type="ARBA" id="ARBA00004651"/>
    </source>
</evidence>
<sequence>MDSKLLPEGVERCSFGMFILWMLPWLAILAWGGLAAVLCLVKGLNQTNMSNVFAFALWIVFDLGVIALGAGAFFSGFLTYVVGKKELKNIINAAVIIGFICYSGATAMLGIDIGQPIRGWFIFWHANIHSMLVEVSFCITCYLGVLIVEFVPIILENRKLDQIKELHIFGHNLHHIMGVIAASGTFLSFFHQGSLGGMFGVMYGRPFAARDGFYIWPWTFFLFVLSAIASGPCFTIICTKLTELLTRKKLVPDNAIQLLAKVSGWLLSLYMVLKIADTLVWIYDIAPRAGFKFMDFYREGPYGVWMVAAELFVCGIIPAIMLMTPKIRENQGMLVTACLLNCTGIILNRFVFIIVTLAIPVMPFDRFLSYLPTWQEWAIGFAVIAYGFIVFSLSYRYLPVFPKERELNPIAG</sequence>
<feature type="transmembrane region" description="Helical" evidence="7">
    <location>
        <begin position="258"/>
        <end position="282"/>
    </location>
</feature>
<dbReference type="InterPro" id="IPR005614">
    <property type="entry name" value="NrfD-like"/>
</dbReference>
<feature type="transmembrane region" description="Helical" evidence="7">
    <location>
        <begin position="55"/>
        <end position="78"/>
    </location>
</feature>
<evidence type="ECO:0000256" key="2">
    <source>
        <dbReference type="ARBA" id="ARBA00008929"/>
    </source>
</evidence>
<feature type="transmembrane region" description="Helical" evidence="7">
    <location>
        <begin position="379"/>
        <end position="398"/>
    </location>
</feature>
<proteinExistence type="inferred from homology"/>
<evidence type="ECO:0000256" key="6">
    <source>
        <dbReference type="ARBA" id="ARBA00023136"/>
    </source>
</evidence>
<feature type="transmembrane region" description="Helical" evidence="7">
    <location>
        <begin position="334"/>
        <end position="359"/>
    </location>
</feature>
<feature type="transmembrane region" description="Helical" evidence="7">
    <location>
        <begin position="176"/>
        <end position="203"/>
    </location>
</feature>
<gene>
    <name evidence="8" type="primary">nrfD</name>
    <name evidence="8" type="ORF">PITCH_A1920075</name>
</gene>
<keyword evidence="4 7" id="KW-0812">Transmembrane</keyword>
<feature type="transmembrane region" description="Helical" evidence="7">
    <location>
        <begin position="131"/>
        <end position="155"/>
    </location>
</feature>
<evidence type="ECO:0000256" key="5">
    <source>
        <dbReference type="ARBA" id="ARBA00022989"/>
    </source>
</evidence>
<dbReference type="Pfam" id="PF03916">
    <property type="entry name" value="NrfD"/>
    <property type="match status" value="1"/>
</dbReference>
<evidence type="ECO:0000256" key="3">
    <source>
        <dbReference type="ARBA" id="ARBA00022475"/>
    </source>
</evidence>
<feature type="transmembrane region" description="Helical" evidence="7">
    <location>
        <begin position="20"/>
        <end position="43"/>
    </location>
</feature>
<keyword evidence="6 7" id="KW-0472">Membrane</keyword>
<evidence type="ECO:0000256" key="4">
    <source>
        <dbReference type="ARBA" id="ARBA00022692"/>
    </source>
</evidence>
<dbReference type="AlphaFoldDB" id="A0A445MW78"/>
<dbReference type="GO" id="GO:0005886">
    <property type="term" value="C:plasma membrane"/>
    <property type="evidence" value="ECO:0007669"/>
    <property type="project" value="UniProtKB-SubCell"/>
</dbReference>
<protein>
    <submittedName>
        <fullName evidence="8">Polysulphide reductase, NrfD</fullName>
    </submittedName>
</protein>
<comment type="subcellular location">
    <subcellularLocation>
        <location evidence="1">Cell membrane</location>
        <topology evidence="1">Multi-pass membrane protein</topology>
    </subcellularLocation>
</comment>
<feature type="transmembrane region" description="Helical" evidence="7">
    <location>
        <begin position="302"/>
        <end position="322"/>
    </location>
</feature>
<keyword evidence="3" id="KW-1003">Cell membrane</keyword>
<dbReference type="InterPro" id="IPR053549">
    <property type="entry name" value="NrfD_menaquinone_reductase"/>
</dbReference>
<keyword evidence="5 7" id="KW-1133">Transmembrane helix</keyword>
<dbReference type="EMBL" id="OJIN01000104">
    <property type="protein sequence ID" value="SPD73736.1"/>
    <property type="molecule type" value="Genomic_DNA"/>
</dbReference>
<comment type="similarity">
    <text evidence="2">Belongs to the NrfD family.</text>
</comment>
<feature type="transmembrane region" description="Helical" evidence="7">
    <location>
        <begin position="90"/>
        <end position="111"/>
    </location>
</feature>
<dbReference type="PANTHER" id="PTHR34856:SF2">
    <property type="entry name" value="PROTEIN NRFD"/>
    <property type="match status" value="1"/>
</dbReference>
<dbReference type="InterPro" id="IPR052049">
    <property type="entry name" value="Electron_transfer_protein"/>
</dbReference>
<name>A0A445MW78_9BACT</name>
<evidence type="ECO:0000313" key="8">
    <source>
        <dbReference type="EMBL" id="SPD73736.1"/>
    </source>
</evidence>
<dbReference type="PANTHER" id="PTHR34856">
    <property type="entry name" value="PROTEIN NRFD"/>
    <property type="match status" value="1"/>
</dbReference>
<reference evidence="8" key="1">
    <citation type="submission" date="2018-01" db="EMBL/GenBank/DDBJ databases">
        <authorList>
            <person name="Regsiter A."/>
            <person name="William W."/>
        </authorList>
    </citation>
    <scope>NUCLEOTIDE SEQUENCE</scope>
    <source>
        <strain evidence="8">TRIP AH-1</strain>
    </source>
</reference>
<dbReference type="NCBIfam" id="NF041784">
    <property type="entry name" value="mnquin_red_QrcD"/>
    <property type="match status" value="1"/>
</dbReference>
<evidence type="ECO:0000256" key="7">
    <source>
        <dbReference type="SAM" id="Phobius"/>
    </source>
</evidence>
<organism evidence="8">
    <name type="scientific">uncultured Desulfobacterium sp</name>
    <dbReference type="NCBI Taxonomy" id="201089"/>
    <lineage>
        <taxon>Bacteria</taxon>
        <taxon>Pseudomonadati</taxon>
        <taxon>Thermodesulfobacteriota</taxon>
        <taxon>Desulfobacteria</taxon>
        <taxon>Desulfobacterales</taxon>
        <taxon>Desulfobacteriaceae</taxon>
        <taxon>Desulfobacterium</taxon>
        <taxon>environmental samples</taxon>
    </lineage>
</organism>